<accession>A0A140D933</accession>
<reference evidence="6 8" key="1">
    <citation type="journal article" date="2016" name="Front. Microbiol.">
        <title>Genome Sequence of the Piezophilic, Mesophilic Sulfate-Reducing Bacterium Desulfovibrio indicus J2T.</title>
        <authorList>
            <person name="Cao J."/>
            <person name="Maignien L."/>
            <person name="Shao Z."/>
            <person name="Alain K."/>
            <person name="Jebbar M."/>
        </authorList>
    </citation>
    <scope>NUCLEOTIDE SEQUENCE [LARGE SCALE GENOMIC DNA]</scope>
    <source>
        <strain evidence="6 8">J2</strain>
    </source>
</reference>
<feature type="transmembrane region" description="Helical" evidence="5">
    <location>
        <begin position="334"/>
        <end position="353"/>
    </location>
</feature>
<feature type="transmembrane region" description="Helical" evidence="5">
    <location>
        <begin position="413"/>
        <end position="430"/>
    </location>
</feature>
<feature type="transmembrane region" description="Helical" evidence="5">
    <location>
        <begin position="187"/>
        <end position="204"/>
    </location>
</feature>
<evidence type="ECO:0000256" key="5">
    <source>
        <dbReference type="SAM" id="Phobius"/>
    </source>
</evidence>
<evidence type="ECO:0000256" key="3">
    <source>
        <dbReference type="ARBA" id="ARBA00022989"/>
    </source>
</evidence>
<gene>
    <name evidence="6" type="ORF">AWY79_00545</name>
    <name evidence="7" type="ORF">EDC59_11318</name>
</gene>
<evidence type="ECO:0000313" key="8">
    <source>
        <dbReference type="Proteomes" id="UP000055611"/>
    </source>
</evidence>
<proteinExistence type="predicted"/>
<dbReference type="GO" id="GO:0008514">
    <property type="term" value="F:organic anion transmembrane transporter activity"/>
    <property type="evidence" value="ECO:0007669"/>
    <property type="project" value="UniProtKB-ARBA"/>
</dbReference>
<evidence type="ECO:0000256" key="4">
    <source>
        <dbReference type="ARBA" id="ARBA00023136"/>
    </source>
</evidence>
<keyword evidence="4 5" id="KW-0472">Membrane</keyword>
<feature type="transmembrane region" description="Helical" evidence="5">
    <location>
        <begin position="72"/>
        <end position="91"/>
    </location>
</feature>
<keyword evidence="3 5" id="KW-1133">Transmembrane helix</keyword>
<feature type="transmembrane region" description="Helical" evidence="5">
    <location>
        <begin position="257"/>
        <end position="281"/>
    </location>
</feature>
<feature type="transmembrane region" description="Helical" evidence="5">
    <location>
        <begin position="494"/>
        <end position="516"/>
    </location>
</feature>
<evidence type="ECO:0000313" key="7">
    <source>
        <dbReference type="EMBL" id="TDT86344.1"/>
    </source>
</evidence>
<name>A0A140D933_9BACT</name>
<reference evidence="7 9" key="2">
    <citation type="submission" date="2019-03" db="EMBL/GenBank/DDBJ databases">
        <title>Genomic Encyclopedia of Type Strains, Phase IV (KMG-IV): sequencing the most valuable type-strain genomes for metagenomic binning, comparative biology and taxonomic classification.</title>
        <authorList>
            <person name="Goeker M."/>
        </authorList>
    </citation>
    <scope>NUCLEOTIDE SEQUENCE [LARGE SCALE GENOMIC DNA]</scope>
    <source>
        <strain evidence="7 9">DSM 101483</strain>
    </source>
</reference>
<dbReference type="EMBL" id="CP014206">
    <property type="protein sequence ID" value="AMK09700.1"/>
    <property type="molecule type" value="Genomic_DNA"/>
</dbReference>
<feature type="transmembrane region" description="Helical" evidence="5">
    <location>
        <begin position="98"/>
        <end position="114"/>
    </location>
</feature>
<feature type="transmembrane region" description="Helical" evidence="5">
    <location>
        <begin position="120"/>
        <end position="143"/>
    </location>
</feature>
<dbReference type="AlphaFoldDB" id="A0A140D933"/>
<keyword evidence="2 5" id="KW-0812">Transmembrane</keyword>
<dbReference type="Pfam" id="PF00939">
    <property type="entry name" value="Na_sulph_symp"/>
    <property type="match status" value="1"/>
</dbReference>
<evidence type="ECO:0000313" key="6">
    <source>
        <dbReference type="EMBL" id="AMK09700.1"/>
    </source>
</evidence>
<dbReference type="GO" id="GO:0005886">
    <property type="term" value="C:plasma membrane"/>
    <property type="evidence" value="ECO:0007669"/>
    <property type="project" value="TreeGrafter"/>
</dbReference>
<dbReference type="PANTHER" id="PTHR10283:SF82">
    <property type="entry name" value="SOLUTE CARRIER FAMILY 13 MEMBER 2"/>
    <property type="match status" value="1"/>
</dbReference>
<dbReference type="InterPro" id="IPR001898">
    <property type="entry name" value="SLC13A/DASS"/>
</dbReference>
<evidence type="ECO:0000256" key="1">
    <source>
        <dbReference type="ARBA" id="ARBA00004141"/>
    </source>
</evidence>
<sequence>MTAPLTTTVPKSASFDPLDMRNYTLEKLPTLPAGPIMEMIKKVGVPLAVLFFCVFHFQFFEIESFAVQTKVPAASCYTMLGIFGASLILWISEAIPNYLTSIFLILAVVFSGIMKEKAAYAFFGHPVMILNIASFILASMLVATGLAKRLALKFILKAGHHATPVFWTFLILNLVLGAFINATAAKAALLMPIFMVIGAIYGATGGDSRNNFSRNLVLQNLLGINVSCSAYMTGSAANLVAASMLAGAGAQIFYMDWFLALAPLALIVLALGWFLGVKFVFPVRGEDNHPTIEGGLERLRVELEKMGPVTLNEIKAAVIFLLVLGFWATDKLHGLSATAVALTGAGICLLPSFSGLPKLGVIDWNKTDIPWHLLMFSFGAYVLGGGIKATNIVGIGINNLFDAMGLNGDPSKLLIFLVIAVLFNYSSILSQSKTARTMIFFPIIIGIAQNFGWNVLGFALPMAFLINQVYVLYFNSKPATICYLANHYSSFESFKYGIVMQTVVLLCLIPWVQYVMPLMGFDSKLW</sequence>
<feature type="transmembrane region" description="Helical" evidence="5">
    <location>
        <begin position="164"/>
        <end position="181"/>
    </location>
</feature>
<feature type="transmembrane region" description="Helical" evidence="5">
    <location>
        <begin position="309"/>
        <end position="328"/>
    </location>
</feature>
<evidence type="ECO:0000256" key="2">
    <source>
        <dbReference type="ARBA" id="ARBA00022692"/>
    </source>
</evidence>
<dbReference type="Proteomes" id="UP000055611">
    <property type="component" value="Chromosome"/>
</dbReference>
<dbReference type="OrthoDB" id="5460483at2"/>
<dbReference type="EMBL" id="SOBK01000013">
    <property type="protein sequence ID" value="TDT86344.1"/>
    <property type="molecule type" value="Genomic_DNA"/>
</dbReference>
<dbReference type="Proteomes" id="UP000295506">
    <property type="component" value="Unassembled WGS sequence"/>
</dbReference>
<protein>
    <submittedName>
        <fullName evidence="7">Anion transporter</fullName>
    </submittedName>
    <submittedName>
        <fullName evidence="6">Sodium:sulfate symporter</fullName>
    </submittedName>
</protein>
<feature type="transmembrane region" description="Helical" evidence="5">
    <location>
        <begin position="373"/>
        <end position="401"/>
    </location>
</feature>
<dbReference type="KEGG" id="dej:AWY79_00545"/>
<comment type="subcellular location">
    <subcellularLocation>
        <location evidence="1">Membrane</location>
        <topology evidence="1">Multi-pass membrane protein</topology>
    </subcellularLocation>
</comment>
<feature type="transmembrane region" description="Helical" evidence="5">
    <location>
        <begin position="451"/>
        <end position="474"/>
    </location>
</feature>
<dbReference type="RefSeq" id="WP_066799073.1">
    <property type="nucleotide sequence ID" value="NZ_SOBK01000013.1"/>
</dbReference>
<feature type="transmembrane region" description="Helical" evidence="5">
    <location>
        <begin position="43"/>
        <end position="60"/>
    </location>
</feature>
<organism evidence="7 9">
    <name type="scientific">Pseudodesulfovibrio indicus</name>
    <dbReference type="NCBI Taxonomy" id="1716143"/>
    <lineage>
        <taxon>Bacteria</taxon>
        <taxon>Pseudomonadati</taxon>
        <taxon>Thermodesulfobacteriota</taxon>
        <taxon>Desulfovibrionia</taxon>
        <taxon>Desulfovibrionales</taxon>
        <taxon>Desulfovibrionaceae</taxon>
    </lineage>
</organism>
<keyword evidence="8" id="KW-1185">Reference proteome</keyword>
<dbReference type="GO" id="GO:1905039">
    <property type="term" value="P:carboxylic acid transmembrane transport"/>
    <property type="evidence" value="ECO:0007669"/>
    <property type="project" value="UniProtKB-ARBA"/>
</dbReference>
<evidence type="ECO:0000313" key="9">
    <source>
        <dbReference type="Proteomes" id="UP000295506"/>
    </source>
</evidence>
<dbReference type="PANTHER" id="PTHR10283">
    <property type="entry name" value="SOLUTE CARRIER FAMILY 13 MEMBER"/>
    <property type="match status" value="1"/>
</dbReference>